<accession>A0ACC3C452</accession>
<evidence type="ECO:0000313" key="2">
    <source>
        <dbReference type="Proteomes" id="UP000798662"/>
    </source>
</evidence>
<sequence length="231" mass="24654">MPRSRRSLDFSTLGRLGALFQDDSGAVQRERDVRRRVLKIFNATADDFATSAAHDDYLETIEEIVANLVAGTDVPATNARLAAHRAANEASIGAAAARRADADRAAAEALATAERSRVARLAAAHAADAAADAAAKAARDRAAREALEAMEEVDGPAARRRRAAAAKREKGERRRAERERAAKAAATGAVKVNRFLTPGADVHARARAGGWDKRVVRQRAWQELTDTLSGG</sequence>
<name>A0ACC3C452_PYRYE</name>
<keyword evidence="2" id="KW-1185">Reference proteome</keyword>
<proteinExistence type="predicted"/>
<protein>
    <submittedName>
        <fullName evidence="1">Uncharacterized protein</fullName>
    </submittedName>
</protein>
<gene>
    <name evidence="1" type="ORF">I4F81_007062</name>
</gene>
<dbReference type="Proteomes" id="UP000798662">
    <property type="component" value="Chromosome 2"/>
</dbReference>
<dbReference type="EMBL" id="CM020619">
    <property type="protein sequence ID" value="KAK1864516.1"/>
    <property type="molecule type" value="Genomic_DNA"/>
</dbReference>
<comment type="caution">
    <text evidence="1">The sequence shown here is derived from an EMBL/GenBank/DDBJ whole genome shotgun (WGS) entry which is preliminary data.</text>
</comment>
<reference evidence="1" key="1">
    <citation type="submission" date="2019-11" db="EMBL/GenBank/DDBJ databases">
        <title>Nori genome reveals adaptations in red seaweeds to the harsh intertidal environment.</title>
        <authorList>
            <person name="Wang D."/>
            <person name="Mao Y."/>
        </authorList>
    </citation>
    <scope>NUCLEOTIDE SEQUENCE</scope>
    <source>
        <tissue evidence="1">Gametophyte</tissue>
    </source>
</reference>
<evidence type="ECO:0000313" key="1">
    <source>
        <dbReference type="EMBL" id="KAK1864516.1"/>
    </source>
</evidence>
<organism evidence="1 2">
    <name type="scientific">Pyropia yezoensis</name>
    <name type="common">Susabi-nori</name>
    <name type="synonym">Porphyra yezoensis</name>
    <dbReference type="NCBI Taxonomy" id="2788"/>
    <lineage>
        <taxon>Eukaryota</taxon>
        <taxon>Rhodophyta</taxon>
        <taxon>Bangiophyceae</taxon>
        <taxon>Bangiales</taxon>
        <taxon>Bangiaceae</taxon>
        <taxon>Pyropia</taxon>
    </lineage>
</organism>